<evidence type="ECO:0000259" key="4">
    <source>
        <dbReference type="PROSITE" id="PS51184"/>
    </source>
</evidence>
<dbReference type="AlphaFoldDB" id="A0A7M5XG45"/>
<evidence type="ECO:0000256" key="3">
    <source>
        <dbReference type="ARBA" id="ARBA00037342"/>
    </source>
</evidence>
<dbReference type="OrthoDB" id="47172at2759"/>
<dbReference type="InterPro" id="IPR003347">
    <property type="entry name" value="JmjC_dom"/>
</dbReference>
<dbReference type="PANTHER" id="PTHR12461">
    <property type="entry name" value="HYPOXIA-INDUCIBLE FACTOR 1 ALPHA INHIBITOR-RELATED"/>
    <property type="match status" value="1"/>
</dbReference>
<feature type="domain" description="JmjC" evidence="4">
    <location>
        <begin position="119"/>
        <end position="277"/>
    </location>
</feature>
<dbReference type="GeneID" id="136823387"/>
<keyword evidence="2" id="KW-0963">Cytoplasm</keyword>
<evidence type="ECO:0000313" key="6">
    <source>
        <dbReference type="Proteomes" id="UP000594262"/>
    </source>
</evidence>
<evidence type="ECO:0000313" key="5">
    <source>
        <dbReference type="EnsemblMetazoa" id="CLYHEMP022459.2"/>
    </source>
</evidence>
<comment type="subcellular location">
    <subcellularLocation>
        <location evidence="1">Cytoplasm</location>
    </subcellularLocation>
</comment>
<keyword evidence="6" id="KW-1185">Reference proteome</keyword>
<accession>A0A7M5XG45</accession>
<evidence type="ECO:0000256" key="1">
    <source>
        <dbReference type="ARBA" id="ARBA00004496"/>
    </source>
</evidence>
<proteinExistence type="predicted"/>
<dbReference type="RefSeq" id="XP_066935668.1">
    <property type="nucleotide sequence ID" value="XM_067079567.1"/>
</dbReference>
<dbReference type="SMART" id="SM00558">
    <property type="entry name" value="JmjC"/>
    <property type="match status" value="1"/>
</dbReference>
<comment type="function">
    <text evidence="3">May play a role in cellular stress response.</text>
</comment>
<sequence length="355" mass="41450">MESLVDKVDAKNISAGELNDLIMKTSKPFIITNSIEHWEARKWSLTNFTELFGKVQTRFKMYKKKTHIRQSKRQKIGHEEYVPMETECVYQNSSFQDFQGWLNGKKNSLSEKHPREEYWCYADYNYMAELFNNDEMILNAVDWSPFGFPQRNGRQSTIWIGSEGAFTPCHQDTYGLNLVAQIDGVKRWLLIPPSERKHVRPLRIPYEESSVFTRMNSEQLKVMDKCVQVYLQPGEVLVVPKHWWHYVENVVPSLSINTWIELDSDKVDRIDEALTQTLVYTFDKSNDSESNDWINPGQELPSSLKDCLHYVEMTIKDGLGIEDIHVTPELLINCLCEKDVLQKVTEKIVQRVKDS</sequence>
<dbReference type="InterPro" id="IPR041667">
    <property type="entry name" value="Cupin_8"/>
</dbReference>
<dbReference type="Gene3D" id="2.60.120.650">
    <property type="entry name" value="Cupin"/>
    <property type="match status" value="1"/>
</dbReference>
<evidence type="ECO:0000256" key="2">
    <source>
        <dbReference type="ARBA" id="ARBA00022490"/>
    </source>
</evidence>
<protein>
    <recommendedName>
        <fullName evidence="4">JmjC domain-containing protein</fullName>
    </recommendedName>
</protein>
<dbReference type="Pfam" id="PF13621">
    <property type="entry name" value="Cupin_8"/>
    <property type="match status" value="1"/>
</dbReference>
<dbReference type="PROSITE" id="PS51184">
    <property type="entry name" value="JMJC"/>
    <property type="match status" value="1"/>
</dbReference>
<dbReference type="PANTHER" id="PTHR12461:SF43">
    <property type="entry name" value="HSPB1-ASSOCIATED PROTEIN 1"/>
    <property type="match status" value="1"/>
</dbReference>
<dbReference type="GO" id="GO:0005737">
    <property type="term" value="C:cytoplasm"/>
    <property type="evidence" value="ECO:0007669"/>
    <property type="project" value="UniProtKB-SubCell"/>
</dbReference>
<organism evidence="5 6">
    <name type="scientific">Clytia hemisphaerica</name>
    <dbReference type="NCBI Taxonomy" id="252671"/>
    <lineage>
        <taxon>Eukaryota</taxon>
        <taxon>Metazoa</taxon>
        <taxon>Cnidaria</taxon>
        <taxon>Hydrozoa</taxon>
        <taxon>Hydroidolina</taxon>
        <taxon>Leptothecata</taxon>
        <taxon>Obeliida</taxon>
        <taxon>Clytiidae</taxon>
        <taxon>Clytia</taxon>
    </lineage>
</organism>
<dbReference type="SUPFAM" id="SSF51197">
    <property type="entry name" value="Clavaminate synthase-like"/>
    <property type="match status" value="1"/>
</dbReference>
<reference evidence="5" key="1">
    <citation type="submission" date="2021-01" db="UniProtKB">
        <authorList>
            <consortium name="EnsemblMetazoa"/>
        </authorList>
    </citation>
    <scope>IDENTIFICATION</scope>
</reference>
<dbReference type="EnsemblMetazoa" id="CLYHEMT022459.2">
    <property type="protein sequence ID" value="CLYHEMP022459.2"/>
    <property type="gene ID" value="CLYHEMG022459"/>
</dbReference>
<dbReference type="Proteomes" id="UP000594262">
    <property type="component" value="Unplaced"/>
</dbReference>
<name>A0A7M5XG45_9CNID</name>